<dbReference type="Pfam" id="PF01657">
    <property type="entry name" value="Stress-antifung"/>
    <property type="match status" value="2"/>
</dbReference>
<dbReference type="EMBL" id="OU466858">
    <property type="protein sequence ID" value="CAH2048172.1"/>
    <property type="molecule type" value="Genomic_DNA"/>
</dbReference>
<evidence type="ECO:0000256" key="1">
    <source>
        <dbReference type="ARBA" id="ARBA00022729"/>
    </source>
</evidence>
<keyword evidence="5" id="KW-1185">Reference proteome</keyword>
<keyword evidence="1" id="KW-0732">Signal</keyword>
<dbReference type="PANTHER" id="PTHR32099">
    <property type="entry name" value="CYSTEINE-RICH REPEAT SECRETORY PROTEIN"/>
    <property type="match status" value="1"/>
</dbReference>
<feature type="domain" description="Gnk2-homologous" evidence="3">
    <location>
        <begin position="111"/>
        <end position="223"/>
    </location>
</feature>
<proteinExistence type="predicted"/>
<evidence type="ECO:0000313" key="5">
    <source>
        <dbReference type="Proteomes" id="UP000836841"/>
    </source>
</evidence>
<evidence type="ECO:0000256" key="2">
    <source>
        <dbReference type="ARBA" id="ARBA00022737"/>
    </source>
</evidence>
<protein>
    <recommendedName>
        <fullName evidence="3">Gnk2-homologous domain-containing protein</fullName>
    </recommendedName>
</protein>
<dbReference type="InterPro" id="IPR038408">
    <property type="entry name" value="GNK2_sf"/>
</dbReference>
<dbReference type="CDD" id="cd23509">
    <property type="entry name" value="Gnk2-like"/>
    <property type="match status" value="2"/>
</dbReference>
<feature type="domain" description="Gnk2-homologous" evidence="3">
    <location>
        <begin position="1"/>
        <end position="104"/>
    </location>
</feature>
<name>A0AAU9RSP8_THLAR</name>
<sequence>MHTLCNNESNSFTRHSSYYSNRSSALASLRTRSSVRPPIYLSVTKGLVPDTVFAMYLCRGDISKTNCSICVRTATSEIRESCTYQKEALIFYEECMVRYSDNSFFGLLDGPKSNAILYSPDNFSATSRFQQTISGKMDQLIPRAASTTSLPKPYFVQDKQRLTESGSSYTLDSVVQCRPDLDPSNCTICLRLAFQRILDCCSRSRSVHNFRPECLIKYHIKPSPLNVPSHGVIKVNVRLLHELGDYHTDSKDERPHRYFDGTVLSFIDGDTIDGRHD</sequence>
<keyword evidence="2" id="KW-0677">Repeat</keyword>
<dbReference type="PANTHER" id="PTHR32099:SF42">
    <property type="entry name" value="CYSTEINE-RICH RECEPTOR-LIKE PROTEIN KINASE 9-RELATED"/>
    <property type="match status" value="1"/>
</dbReference>
<dbReference type="PROSITE" id="PS51473">
    <property type="entry name" value="GNK2"/>
    <property type="match status" value="2"/>
</dbReference>
<dbReference type="Gene3D" id="3.30.430.20">
    <property type="entry name" value="Gnk2 domain, C-X8-C-X2-C motif"/>
    <property type="match status" value="2"/>
</dbReference>
<dbReference type="InterPro" id="IPR002902">
    <property type="entry name" value="GNK2"/>
</dbReference>
<accession>A0AAU9RSP8</accession>
<evidence type="ECO:0000259" key="3">
    <source>
        <dbReference type="PROSITE" id="PS51473"/>
    </source>
</evidence>
<reference evidence="4 5" key="1">
    <citation type="submission" date="2022-03" db="EMBL/GenBank/DDBJ databases">
        <authorList>
            <person name="Nunn A."/>
            <person name="Chopra R."/>
            <person name="Nunn A."/>
            <person name="Contreras Garrido A."/>
        </authorList>
    </citation>
    <scope>NUCLEOTIDE SEQUENCE [LARGE SCALE GENOMIC DNA]</scope>
</reference>
<evidence type="ECO:0000313" key="4">
    <source>
        <dbReference type="EMBL" id="CAH2048172.1"/>
    </source>
</evidence>
<dbReference type="AlphaFoldDB" id="A0AAU9RSP8"/>
<dbReference type="Proteomes" id="UP000836841">
    <property type="component" value="Chromosome 2"/>
</dbReference>
<organism evidence="4 5">
    <name type="scientific">Thlaspi arvense</name>
    <name type="common">Field penny-cress</name>
    <dbReference type="NCBI Taxonomy" id="13288"/>
    <lineage>
        <taxon>Eukaryota</taxon>
        <taxon>Viridiplantae</taxon>
        <taxon>Streptophyta</taxon>
        <taxon>Embryophyta</taxon>
        <taxon>Tracheophyta</taxon>
        <taxon>Spermatophyta</taxon>
        <taxon>Magnoliopsida</taxon>
        <taxon>eudicotyledons</taxon>
        <taxon>Gunneridae</taxon>
        <taxon>Pentapetalae</taxon>
        <taxon>rosids</taxon>
        <taxon>malvids</taxon>
        <taxon>Brassicales</taxon>
        <taxon>Brassicaceae</taxon>
        <taxon>Thlaspideae</taxon>
        <taxon>Thlaspi</taxon>
    </lineage>
</organism>
<gene>
    <name evidence="4" type="ORF">TAV2_LOCUS6322</name>
</gene>